<dbReference type="InterPro" id="IPR021655">
    <property type="entry name" value="Put_metal-bd"/>
</dbReference>
<protein>
    <submittedName>
        <fullName evidence="2">Putative metal-binding motif-containing protein</fullName>
    </submittedName>
</protein>
<accession>A0A8J7CEK1</accession>
<sequence length="472" mass="50934">MSVFQGKVVFRRLDQDGLPLGDPVILAAPPDERAEDPVITATPEGWAVAWFRTDSPTGASFQHLLPDGTKVGPVTETFSAPGENGALVHDGHGFGLAWNYNGGSSSDVRFRRYSGAGVPVGTMQYIDGSNPDLAWTGTEYLVVMEDGWNEIDGIWLERLDEQGRSIGNRRRLSGSIFGATFEPDIAFTGDGFGLVFVGNHETLYFQGFDAEGTPVTQLRNLLYRSWLARPEIVWNGEMFLVQFNSGDDERVEAVRLLWDGYRFGDPVVLSDGLPGHMWEFDRSGLAIGSDGRILSAFHRSYDPAAGVWSRVLGCCSQHDSDQDGSCMADCDDFHSGTYPGAPEVCDELDNDCDGVVVGEGPFEIVTGLGFSDPDSLFWSSVADPEARYDLQQGDLMQLRRESGDFTDSTHSCLVSNTAFPEGQDPEAPAPGAGWYYLSSAGSDRCNGDFSGGGTGEAGDRNGGITSSMAACP</sequence>
<feature type="region of interest" description="Disordered" evidence="1">
    <location>
        <begin position="447"/>
        <end position="472"/>
    </location>
</feature>
<evidence type="ECO:0000313" key="2">
    <source>
        <dbReference type="EMBL" id="MBD3868354.1"/>
    </source>
</evidence>
<organism evidence="2 3">
    <name type="scientific">Candidatus Polarisedimenticola svalbardensis</name>
    <dbReference type="NCBI Taxonomy" id="2886004"/>
    <lineage>
        <taxon>Bacteria</taxon>
        <taxon>Pseudomonadati</taxon>
        <taxon>Acidobacteriota</taxon>
        <taxon>Candidatus Polarisedimenticolia</taxon>
        <taxon>Candidatus Polarisedimenticolales</taxon>
        <taxon>Candidatus Polarisedimenticolaceae</taxon>
        <taxon>Candidatus Polarisedimenticola</taxon>
    </lineage>
</organism>
<reference evidence="2 3" key="1">
    <citation type="submission" date="2020-08" db="EMBL/GenBank/DDBJ databases">
        <title>Acidobacteriota in marine sediments use diverse sulfur dissimilation pathways.</title>
        <authorList>
            <person name="Wasmund K."/>
        </authorList>
    </citation>
    <scope>NUCLEOTIDE SEQUENCE [LARGE SCALE GENOMIC DNA]</scope>
    <source>
        <strain evidence="2">MAG AM4</strain>
    </source>
</reference>
<comment type="caution">
    <text evidence="2">The sequence shown here is derived from an EMBL/GenBank/DDBJ whole genome shotgun (WGS) entry which is preliminary data.</text>
</comment>
<feature type="compositionally biased region" description="Polar residues" evidence="1">
    <location>
        <begin position="463"/>
        <end position="472"/>
    </location>
</feature>
<gene>
    <name evidence="2" type="ORF">IFK94_09530</name>
</gene>
<proteinExistence type="predicted"/>
<dbReference type="Proteomes" id="UP000648239">
    <property type="component" value="Unassembled WGS sequence"/>
</dbReference>
<dbReference type="Pfam" id="PF11617">
    <property type="entry name" value="Cu-binding_MopE"/>
    <property type="match status" value="1"/>
</dbReference>
<evidence type="ECO:0000256" key="1">
    <source>
        <dbReference type="SAM" id="MobiDB-lite"/>
    </source>
</evidence>
<name>A0A8J7CEK1_9BACT</name>
<dbReference type="AlphaFoldDB" id="A0A8J7CEK1"/>
<dbReference type="EMBL" id="JACXWD010000029">
    <property type="protein sequence ID" value="MBD3868354.1"/>
    <property type="molecule type" value="Genomic_DNA"/>
</dbReference>
<evidence type="ECO:0000313" key="3">
    <source>
        <dbReference type="Proteomes" id="UP000648239"/>
    </source>
</evidence>